<dbReference type="EMBL" id="JAGGLM010000013">
    <property type="protein sequence ID" value="MBP2033338.1"/>
    <property type="molecule type" value="Genomic_DNA"/>
</dbReference>
<organism evidence="3 4">
    <name type="scientific">Clostridium algifaecis</name>
    <dbReference type="NCBI Taxonomy" id="1472040"/>
    <lineage>
        <taxon>Bacteria</taxon>
        <taxon>Bacillati</taxon>
        <taxon>Bacillota</taxon>
        <taxon>Clostridia</taxon>
        <taxon>Eubacteriales</taxon>
        <taxon>Clostridiaceae</taxon>
        <taxon>Clostridium</taxon>
    </lineage>
</organism>
<dbReference type="Pfam" id="PF04986">
    <property type="entry name" value="Y2_Tnp"/>
    <property type="match status" value="1"/>
</dbReference>
<dbReference type="Pfam" id="PF14319">
    <property type="entry name" value="Zn_Tnp_IS91"/>
    <property type="match status" value="1"/>
</dbReference>
<dbReference type="InterPro" id="IPR007069">
    <property type="entry name" value="Transposase_32"/>
</dbReference>
<evidence type="ECO:0000259" key="2">
    <source>
        <dbReference type="Pfam" id="PF14319"/>
    </source>
</evidence>
<evidence type="ECO:0008006" key="5">
    <source>
        <dbReference type="Google" id="ProtNLM"/>
    </source>
</evidence>
<comment type="caution">
    <text evidence="3">The sequence shown here is derived from an EMBL/GenBank/DDBJ whole genome shotgun (WGS) entry which is preliminary data.</text>
</comment>
<dbReference type="RefSeq" id="WP_209702482.1">
    <property type="nucleotide sequence ID" value="NZ_JAGGLM010000013.1"/>
</dbReference>
<dbReference type="PANTHER" id="PTHR37023:SF1">
    <property type="entry name" value="ISSOD25 TRANSPOSASE TNPA_ISSOD25"/>
    <property type="match status" value="1"/>
</dbReference>
<dbReference type="PANTHER" id="PTHR37023">
    <property type="entry name" value="TRANSPOSASE"/>
    <property type="match status" value="1"/>
</dbReference>
<proteinExistence type="predicted"/>
<dbReference type="InterPro" id="IPR026889">
    <property type="entry name" value="Zn_Tnp"/>
</dbReference>
<feature type="domain" description="Transposase IS801/IS1294" evidence="1">
    <location>
        <begin position="140"/>
        <end position="311"/>
    </location>
</feature>
<evidence type="ECO:0000313" key="3">
    <source>
        <dbReference type="EMBL" id="MBP2033338.1"/>
    </source>
</evidence>
<accession>A0ABS4KTI5</accession>
<dbReference type="Proteomes" id="UP001519307">
    <property type="component" value="Unassembled WGS sequence"/>
</dbReference>
<keyword evidence="4" id="KW-1185">Reference proteome</keyword>
<sequence>MGVIKKIFKENWNEFTILYSDKIRKTIFKEVEKMLECGSLEKGFIEFKCEACGEIKRVGFRCKSRFCTSCGKIRCDDWAEEMTGRLINVVHRHMVFTIPKELRKIFAEKRELLCLIPQCAAKAVISYFKDRNKKESFTPGIVSVIHTFGRDLKWNPHVHMLVTEGGEGNVTIFKKMNYISYEALRKRWQKLLLDELELKMINKKKWFRELKNKIYKNTKEGFYVYAKGIVKTAEAALKYVGRYAARPAIAESRIIKYDGKKVTFYYERHEDGKRVEETLDVIDFIGKLIRHIPEKGFKMIRYYGIYAKSKKHRERFFKLMREAILETKRKLRKWKYRILKYFGVDALECDKCGAQMRFYDIVYEGESIREKLRKKILDDNKRKLEELMHTYGVIKGLIHDKMEPLYI</sequence>
<gene>
    <name evidence="3" type="ORF">J2Z42_002041</name>
</gene>
<name>A0ABS4KTI5_9CLOT</name>
<feature type="domain" description="Transposase zinc-binding" evidence="2">
    <location>
        <begin position="7"/>
        <end position="98"/>
    </location>
</feature>
<evidence type="ECO:0000259" key="1">
    <source>
        <dbReference type="Pfam" id="PF04986"/>
    </source>
</evidence>
<evidence type="ECO:0000313" key="4">
    <source>
        <dbReference type="Proteomes" id="UP001519307"/>
    </source>
</evidence>
<reference evidence="3 4" key="1">
    <citation type="submission" date="2021-03" db="EMBL/GenBank/DDBJ databases">
        <title>Genomic Encyclopedia of Type Strains, Phase IV (KMG-IV): sequencing the most valuable type-strain genomes for metagenomic binning, comparative biology and taxonomic classification.</title>
        <authorList>
            <person name="Goeker M."/>
        </authorList>
    </citation>
    <scope>NUCLEOTIDE SEQUENCE [LARGE SCALE GENOMIC DNA]</scope>
    <source>
        <strain evidence="3 4">DSM 28783</strain>
    </source>
</reference>
<protein>
    <recommendedName>
        <fullName evidence="5">Transposase</fullName>
    </recommendedName>
</protein>